<sequence length="159" mass="18465">MRRALLNGASPNAPCHSRGFNKAEYPLGLVTSRRYHERTDECFHVLVMAGVEIESQFIDKKDLSDLIDQLFLFAFRPIATFRTLRAVLAMKIDFTEQRRDRLRELANNQAWYHGDIDGKEIWSLQYESIQLQRQRILSSRFSREEITPVSTDSPATEST</sequence>
<dbReference type="EMBL" id="JAWRVE010000006">
    <property type="protein sequence ID" value="KAL1881302.1"/>
    <property type="molecule type" value="Genomic_DNA"/>
</dbReference>
<accession>A0ABR3Y087</accession>
<evidence type="ECO:0000313" key="2">
    <source>
        <dbReference type="Proteomes" id="UP001583177"/>
    </source>
</evidence>
<name>A0ABR3Y087_9PEZI</name>
<proteinExistence type="predicted"/>
<dbReference type="Proteomes" id="UP001583177">
    <property type="component" value="Unassembled WGS sequence"/>
</dbReference>
<reference evidence="1 2" key="1">
    <citation type="journal article" date="2024" name="IMA Fungus">
        <title>IMA Genome - F19 : A genome assembly and annotation guide to empower mycologists, including annotated draft genome sequences of Ceratocystis pirilliformis, Diaporthe australafricana, Fusarium ophioides, Paecilomyces lecythidis, and Sporothrix stenoceras.</title>
        <authorList>
            <person name="Aylward J."/>
            <person name="Wilson A.M."/>
            <person name="Visagie C.M."/>
            <person name="Spraker J."/>
            <person name="Barnes I."/>
            <person name="Buitendag C."/>
            <person name="Ceriani C."/>
            <person name="Del Mar Angel L."/>
            <person name="du Plessis D."/>
            <person name="Fuchs T."/>
            <person name="Gasser K."/>
            <person name="Kramer D."/>
            <person name="Li W."/>
            <person name="Munsamy K."/>
            <person name="Piso A."/>
            <person name="Price J.L."/>
            <person name="Sonnekus B."/>
            <person name="Thomas C."/>
            <person name="van der Nest A."/>
            <person name="van Dijk A."/>
            <person name="van Heerden A."/>
            <person name="van Vuuren N."/>
            <person name="Yilmaz N."/>
            <person name="Duong T.A."/>
            <person name="van der Merwe N.A."/>
            <person name="Wingfield M.J."/>
            <person name="Wingfield B.D."/>
        </authorList>
    </citation>
    <scope>NUCLEOTIDE SEQUENCE [LARGE SCALE GENOMIC DNA]</scope>
    <source>
        <strain evidence="1 2">CMW 18300</strain>
    </source>
</reference>
<gene>
    <name evidence="1" type="ORF">Daus18300_001155</name>
</gene>
<evidence type="ECO:0000313" key="1">
    <source>
        <dbReference type="EMBL" id="KAL1881302.1"/>
    </source>
</evidence>
<organism evidence="1 2">
    <name type="scientific">Diaporthe australafricana</name>
    <dbReference type="NCBI Taxonomy" id="127596"/>
    <lineage>
        <taxon>Eukaryota</taxon>
        <taxon>Fungi</taxon>
        <taxon>Dikarya</taxon>
        <taxon>Ascomycota</taxon>
        <taxon>Pezizomycotina</taxon>
        <taxon>Sordariomycetes</taxon>
        <taxon>Sordariomycetidae</taxon>
        <taxon>Diaporthales</taxon>
        <taxon>Diaporthaceae</taxon>
        <taxon>Diaporthe</taxon>
    </lineage>
</organism>
<keyword evidence="2" id="KW-1185">Reference proteome</keyword>
<protein>
    <submittedName>
        <fullName evidence="1">Uncharacterized protein</fullName>
    </submittedName>
</protein>
<comment type="caution">
    <text evidence="1">The sequence shown here is derived from an EMBL/GenBank/DDBJ whole genome shotgun (WGS) entry which is preliminary data.</text>
</comment>